<evidence type="ECO:0000313" key="3">
    <source>
        <dbReference type="Proteomes" id="UP001324185"/>
    </source>
</evidence>
<protein>
    <submittedName>
        <fullName evidence="2">Uncharacterized protein</fullName>
    </submittedName>
</protein>
<feature type="transmembrane region" description="Helical" evidence="1">
    <location>
        <begin position="82"/>
        <end position="107"/>
    </location>
</feature>
<reference evidence="2 3" key="1">
    <citation type="submission" date="2023-11" db="EMBL/GenBank/DDBJ databases">
        <title>MicrobeMod: A computational toolkit for identifying prokaryotic methylation and restriction-modification with nanopore sequencing.</title>
        <authorList>
            <person name="Crits-Christoph A."/>
            <person name="Kang S.C."/>
            <person name="Lee H."/>
            <person name="Ostrov N."/>
        </authorList>
    </citation>
    <scope>NUCLEOTIDE SEQUENCE [LARGE SCALE GENOMIC DNA]</scope>
    <source>
        <strain evidence="2 3">DSMZ 16071</strain>
    </source>
</reference>
<keyword evidence="3" id="KW-1185">Reference proteome</keyword>
<organism evidence="2 3">
    <name type="scientific">Kangiella aquimarina</name>
    <dbReference type="NCBI Taxonomy" id="261965"/>
    <lineage>
        <taxon>Bacteria</taxon>
        <taxon>Pseudomonadati</taxon>
        <taxon>Pseudomonadota</taxon>
        <taxon>Gammaproteobacteria</taxon>
        <taxon>Kangiellales</taxon>
        <taxon>Kangiellaceae</taxon>
        <taxon>Kangiella</taxon>
    </lineage>
</organism>
<accession>A0ABZ0X5D3</accession>
<keyword evidence="1" id="KW-0472">Membrane</keyword>
<dbReference type="Proteomes" id="UP001324185">
    <property type="component" value="Chromosome"/>
</dbReference>
<dbReference type="EMBL" id="CP140158">
    <property type="protein sequence ID" value="WQG85593.1"/>
    <property type="molecule type" value="Genomic_DNA"/>
</dbReference>
<gene>
    <name evidence="2" type="ORF">SR900_01615</name>
</gene>
<feature type="transmembrane region" description="Helical" evidence="1">
    <location>
        <begin position="6"/>
        <end position="25"/>
    </location>
</feature>
<name>A0ABZ0X5D3_9GAMM</name>
<evidence type="ECO:0000256" key="1">
    <source>
        <dbReference type="SAM" id="Phobius"/>
    </source>
</evidence>
<keyword evidence="1" id="KW-1133">Transmembrane helix</keyword>
<keyword evidence="1" id="KW-0812">Transmembrane</keyword>
<proteinExistence type="predicted"/>
<sequence>MIFWVTLTIFGVCLILESIISWIFIKGSQKKHPDLWEHSGSPTLMGNADLISAWPLNKYLMQRDYESVQCEKAKAFATKLRLPFVVSYFSAAISSIVFIISIAVYGVPQ</sequence>
<dbReference type="RefSeq" id="WP_018623583.1">
    <property type="nucleotide sequence ID" value="NZ_CP140158.1"/>
</dbReference>
<evidence type="ECO:0000313" key="2">
    <source>
        <dbReference type="EMBL" id="WQG85593.1"/>
    </source>
</evidence>